<name>A0A644XFS5_9ZZZZ</name>
<reference evidence="1" key="1">
    <citation type="submission" date="2019-08" db="EMBL/GenBank/DDBJ databases">
        <authorList>
            <person name="Kucharzyk K."/>
            <person name="Murdoch R.W."/>
            <person name="Higgins S."/>
            <person name="Loffler F."/>
        </authorList>
    </citation>
    <scope>NUCLEOTIDE SEQUENCE</scope>
</reference>
<sequence length="133" mass="15074">MIATIIFAINFVAVSFDTVLSVEGYQLRVMANTLDTSQQKVEVFQDQTPENTKRIIGLLRRYQYLKLLNATASKAYTDGMLVFMIFYNNETISTMQIISDGNIIISSAEGNRSYLAIGGGKLFHELYDLIEWE</sequence>
<dbReference type="EMBL" id="VSSQ01002381">
    <property type="protein sequence ID" value="MPM15072.1"/>
    <property type="molecule type" value="Genomic_DNA"/>
</dbReference>
<organism evidence="1">
    <name type="scientific">bioreactor metagenome</name>
    <dbReference type="NCBI Taxonomy" id="1076179"/>
    <lineage>
        <taxon>unclassified sequences</taxon>
        <taxon>metagenomes</taxon>
        <taxon>ecological metagenomes</taxon>
    </lineage>
</organism>
<accession>A0A644XFS5</accession>
<comment type="caution">
    <text evidence="1">The sequence shown here is derived from an EMBL/GenBank/DDBJ whole genome shotgun (WGS) entry which is preliminary data.</text>
</comment>
<protein>
    <submittedName>
        <fullName evidence="1">Uncharacterized protein</fullName>
    </submittedName>
</protein>
<dbReference type="AlphaFoldDB" id="A0A644XFS5"/>
<evidence type="ECO:0000313" key="1">
    <source>
        <dbReference type="EMBL" id="MPM15072.1"/>
    </source>
</evidence>
<proteinExistence type="predicted"/>
<gene>
    <name evidence="1" type="ORF">SDC9_61438</name>
</gene>